<protein>
    <submittedName>
        <fullName evidence="4">Pentatricopeptide repeat-containing protein At2g33680</fullName>
    </submittedName>
</protein>
<gene>
    <name evidence="4" type="primary">LOC120253418</name>
</gene>
<dbReference type="FunFam" id="1.25.40.10:FF:000196">
    <property type="entry name" value="Pentatricopeptide repeat-containing protein At4g14850"/>
    <property type="match status" value="1"/>
</dbReference>
<dbReference type="PROSITE" id="PS51375">
    <property type="entry name" value="PPR"/>
    <property type="match status" value="6"/>
</dbReference>
<feature type="repeat" description="PPR" evidence="2">
    <location>
        <begin position="140"/>
        <end position="174"/>
    </location>
</feature>
<dbReference type="PANTHER" id="PTHR24015">
    <property type="entry name" value="OS07G0578800 PROTEIN-RELATED"/>
    <property type="match status" value="1"/>
</dbReference>
<dbReference type="SUPFAM" id="SSF48452">
    <property type="entry name" value="TPR-like"/>
    <property type="match status" value="1"/>
</dbReference>
<reference evidence="4" key="1">
    <citation type="submission" date="2025-08" db="UniProtKB">
        <authorList>
            <consortium name="RefSeq"/>
        </authorList>
    </citation>
    <scope>IDENTIFICATION</scope>
</reference>
<keyword evidence="3" id="KW-1185">Reference proteome</keyword>
<evidence type="ECO:0000256" key="2">
    <source>
        <dbReference type="PROSITE-ProRule" id="PRU00708"/>
    </source>
</evidence>
<feature type="repeat" description="PPR" evidence="2">
    <location>
        <begin position="381"/>
        <end position="415"/>
    </location>
</feature>
<feature type="repeat" description="PPR" evidence="2">
    <location>
        <begin position="278"/>
        <end position="312"/>
    </location>
</feature>
<dbReference type="NCBIfam" id="TIGR00756">
    <property type="entry name" value="PPR"/>
    <property type="match status" value="3"/>
</dbReference>
<dbReference type="GO" id="GO:0009451">
    <property type="term" value="P:RNA modification"/>
    <property type="evidence" value="ECO:0007669"/>
    <property type="project" value="InterPro"/>
</dbReference>
<dbReference type="GO" id="GO:0099402">
    <property type="term" value="P:plant organ development"/>
    <property type="evidence" value="ECO:0007669"/>
    <property type="project" value="UniProtKB-ARBA"/>
</dbReference>
<proteinExistence type="predicted"/>
<dbReference type="Proteomes" id="UP001515500">
    <property type="component" value="Chromosome 3"/>
</dbReference>
<organism evidence="3 4">
    <name type="scientific">Dioscorea cayennensis subsp. rotundata</name>
    <name type="common">White Guinea yam</name>
    <name type="synonym">Dioscorea rotundata</name>
    <dbReference type="NCBI Taxonomy" id="55577"/>
    <lineage>
        <taxon>Eukaryota</taxon>
        <taxon>Viridiplantae</taxon>
        <taxon>Streptophyta</taxon>
        <taxon>Embryophyta</taxon>
        <taxon>Tracheophyta</taxon>
        <taxon>Spermatophyta</taxon>
        <taxon>Magnoliopsida</taxon>
        <taxon>Liliopsida</taxon>
        <taxon>Dioscoreales</taxon>
        <taxon>Dioscoreaceae</taxon>
        <taxon>Dioscorea</taxon>
    </lineage>
</organism>
<dbReference type="GeneID" id="120253418"/>
<evidence type="ECO:0000256" key="1">
    <source>
        <dbReference type="ARBA" id="ARBA00022737"/>
    </source>
</evidence>
<dbReference type="FunFam" id="1.25.40.10:FF:000344">
    <property type="entry name" value="Pentatricopeptide repeat-containing protein"/>
    <property type="match status" value="1"/>
</dbReference>
<dbReference type="Pfam" id="PF01535">
    <property type="entry name" value="PPR"/>
    <property type="match status" value="4"/>
</dbReference>
<evidence type="ECO:0000313" key="3">
    <source>
        <dbReference type="Proteomes" id="UP001515500"/>
    </source>
</evidence>
<sequence>MEKTQLFRLFLGAAERKSIVSGKCLHAYIVKSGFWADTFLSNSAIKMYAKCGHLPDASAAFDDMLSRDVVSWNFLINSYSHLGAVGAPVVLNLFQRMRAEPVLPNAFTFAGVFTAATNVGDVFRGREVHCVAVKSGSCGDVYVGSSLLSMYSKMGLLSDARKVFDKMPQRNSVSWAAMISGYAAEKKHGMEAFQLFKLMLARQESEVNEFVLTSVLSALCLPEFLDKGRQVHGLVIKTGLASFVPVWNALVTVYAKCECMDDSFSVFDETSGDADKKNSITWSAVITGYSQNGHSDKALELFSKMHLAGAQPNEFTFVGVLNACADRISLHRGKEAHGYLLKLGFELQVYIKSALVHMYAQCGCIDEARRAFQQLHHHEADVVLWSTMIGGCVQNGEHEEALTLYGRMERESISPNDLTLAIVLKACSSLAALEQGKQVHARVLKYGFPLFIPVGSALSTMYAKCGNLEDCRLVFRRILRKDVVAWNSIIAGFTHNGRGEEALELFDQMKLEGTEPDHVTFVNLLCACSHMGLVEKGWHFFRLMQDEYCLEARVEHYACMVDILSRAGLVENAKEFIASVPIDHGTSLWRILLGACRDRQSFDDIGAYAGERLVELGTQDSSAYILLSNIYAARNRWDDVERVRRKMRERGVNKDPGCSWIEFKSGVHVFVSRELLHPQIKEIQEQVRSLTKHMRLEGYHTCLQLHSFPEYSIQEQVTEEDEFQLIESCVS</sequence>
<feature type="repeat" description="PPR" evidence="2">
    <location>
        <begin position="482"/>
        <end position="516"/>
    </location>
</feature>
<accession>A0AB40ASC5</accession>
<dbReference type="GO" id="GO:0003723">
    <property type="term" value="F:RNA binding"/>
    <property type="evidence" value="ECO:0007669"/>
    <property type="project" value="InterPro"/>
</dbReference>
<dbReference type="InterPro" id="IPR011990">
    <property type="entry name" value="TPR-like_helical_dom_sf"/>
</dbReference>
<dbReference type="AlphaFoldDB" id="A0AB40ASC5"/>
<name>A0AB40ASC5_DIOCR</name>
<dbReference type="InterPro" id="IPR046960">
    <property type="entry name" value="PPR_At4g14850-like_plant"/>
</dbReference>
<dbReference type="Pfam" id="PF13041">
    <property type="entry name" value="PPR_2"/>
    <property type="match status" value="3"/>
</dbReference>
<dbReference type="Pfam" id="PF20431">
    <property type="entry name" value="E_motif"/>
    <property type="match status" value="1"/>
</dbReference>
<evidence type="ECO:0000313" key="4">
    <source>
        <dbReference type="RefSeq" id="XP_039117699.1"/>
    </source>
</evidence>
<dbReference type="InterPro" id="IPR002885">
    <property type="entry name" value="PPR_rpt"/>
</dbReference>
<keyword evidence="1" id="KW-0677">Repeat</keyword>
<dbReference type="FunFam" id="1.25.40.10:FF:000351">
    <property type="entry name" value="Pentatricopeptide repeat-containing protein"/>
    <property type="match status" value="1"/>
</dbReference>
<dbReference type="Gene3D" id="1.25.40.10">
    <property type="entry name" value="Tetratricopeptide repeat domain"/>
    <property type="match status" value="5"/>
</dbReference>
<feature type="repeat" description="PPR" evidence="2">
    <location>
        <begin position="68"/>
        <end position="104"/>
    </location>
</feature>
<dbReference type="FunFam" id="1.25.40.10:FF:000158">
    <property type="entry name" value="pentatricopeptide repeat-containing protein At2g33680"/>
    <property type="match status" value="1"/>
</dbReference>
<feature type="repeat" description="PPR" evidence="2">
    <location>
        <begin position="620"/>
        <end position="654"/>
    </location>
</feature>
<dbReference type="PANTHER" id="PTHR24015:SF47">
    <property type="entry name" value="OS01G0374200 PROTEIN"/>
    <property type="match status" value="1"/>
</dbReference>
<dbReference type="InterPro" id="IPR046848">
    <property type="entry name" value="E_motif"/>
</dbReference>
<dbReference type="RefSeq" id="XP_039117699.1">
    <property type="nucleotide sequence ID" value="XM_039261765.1"/>
</dbReference>